<evidence type="ECO:0000256" key="1">
    <source>
        <dbReference type="ARBA" id="ARBA00004370"/>
    </source>
</evidence>
<dbReference type="AlphaFoldDB" id="A0A1H0NJ93"/>
<name>A0A1H0NJ93_9PSEU</name>
<reference evidence="5" key="1">
    <citation type="submission" date="2016-10" db="EMBL/GenBank/DDBJ databases">
        <authorList>
            <person name="Varghese N."/>
            <person name="Submissions S."/>
        </authorList>
    </citation>
    <scope>NUCLEOTIDE SEQUENCE [LARGE SCALE GENOMIC DNA]</scope>
    <source>
        <strain evidence="5">IBRC-M 10655</strain>
    </source>
</reference>
<evidence type="ECO:0000313" key="4">
    <source>
        <dbReference type="EMBL" id="SDO92420.1"/>
    </source>
</evidence>
<keyword evidence="5" id="KW-1185">Reference proteome</keyword>
<dbReference type="OrthoDB" id="3472661at2"/>
<sequence length="170" mass="18214">MVTGDGWAHRAVLLTAVLAVVAAAWCGVSWWRAAHDDGRELGALRDEARAAGAQALVDVNTLDHREVEAALDRWRDAATGELRERFETNRESDARAATAAKTATTATVVDSVVTKVDERAGTAELMAVLDLALRTDNGEPQARRSRVIAELTRTADGWKLSAVQVLAKAG</sequence>
<dbReference type="PANTHER" id="PTHR37042:SF4">
    <property type="entry name" value="OUTER MEMBRANE PROTEIN RV1973"/>
    <property type="match status" value="1"/>
</dbReference>
<protein>
    <submittedName>
        <fullName evidence="4">Mce-associated membrane protein</fullName>
    </submittedName>
</protein>
<dbReference type="EMBL" id="FNJB01000005">
    <property type="protein sequence ID" value="SDO92420.1"/>
    <property type="molecule type" value="Genomic_DNA"/>
</dbReference>
<dbReference type="GO" id="GO:0016020">
    <property type="term" value="C:membrane"/>
    <property type="evidence" value="ECO:0007669"/>
    <property type="project" value="UniProtKB-SubCell"/>
</dbReference>
<feature type="transmembrane region" description="Helical" evidence="3">
    <location>
        <begin position="12"/>
        <end position="31"/>
    </location>
</feature>
<gene>
    <name evidence="4" type="ORF">SAMN05192558_105360</name>
</gene>
<evidence type="ECO:0000256" key="3">
    <source>
        <dbReference type="SAM" id="Phobius"/>
    </source>
</evidence>
<dbReference type="InterPro" id="IPR032710">
    <property type="entry name" value="NTF2-like_dom_sf"/>
</dbReference>
<dbReference type="STRING" id="504798.SAMN05421871_102410"/>
<accession>A0A1H0NJ93</accession>
<evidence type="ECO:0000256" key="2">
    <source>
        <dbReference type="ARBA" id="ARBA00023136"/>
    </source>
</evidence>
<dbReference type="SUPFAM" id="SSF54427">
    <property type="entry name" value="NTF2-like"/>
    <property type="match status" value="1"/>
</dbReference>
<dbReference type="RefSeq" id="WP_133794638.1">
    <property type="nucleotide sequence ID" value="NZ_FNDV01000002.1"/>
</dbReference>
<comment type="subcellular location">
    <subcellularLocation>
        <location evidence="1">Membrane</location>
    </subcellularLocation>
</comment>
<dbReference type="PANTHER" id="PTHR37042">
    <property type="entry name" value="OUTER MEMBRANE PROTEIN RV1973"/>
    <property type="match status" value="1"/>
</dbReference>
<proteinExistence type="predicted"/>
<keyword evidence="2 3" id="KW-0472">Membrane</keyword>
<keyword evidence="3" id="KW-1133">Transmembrane helix</keyword>
<keyword evidence="3" id="KW-0812">Transmembrane</keyword>
<evidence type="ECO:0000313" key="5">
    <source>
        <dbReference type="Proteomes" id="UP000199651"/>
    </source>
</evidence>
<dbReference type="Proteomes" id="UP000199651">
    <property type="component" value="Unassembled WGS sequence"/>
</dbReference>
<organism evidence="4 5">
    <name type="scientific">Actinokineospora alba</name>
    <dbReference type="NCBI Taxonomy" id="504798"/>
    <lineage>
        <taxon>Bacteria</taxon>
        <taxon>Bacillati</taxon>
        <taxon>Actinomycetota</taxon>
        <taxon>Actinomycetes</taxon>
        <taxon>Pseudonocardiales</taxon>
        <taxon>Pseudonocardiaceae</taxon>
        <taxon>Actinokineospora</taxon>
    </lineage>
</organism>